<sequence length="62" mass="6557">MDWADGVELGRMGCWAERTAEPNWAGLRAGLGRAGLDWAKLGSWAQAGPSCVRPGCSRATPV</sequence>
<name>A0A218W4Q0_PUNGR</name>
<dbReference type="AlphaFoldDB" id="A0A218W4Q0"/>
<gene>
    <name evidence="1" type="ORF">CDL15_Pgr024691</name>
</gene>
<reference evidence="2" key="1">
    <citation type="journal article" date="2017" name="Plant J.">
        <title>The pomegranate (Punica granatum L.) genome and the genomics of punicalagin biosynthesis.</title>
        <authorList>
            <person name="Qin G."/>
            <person name="Xu C."/>
            <person name="Ming R."/>
            <person name="Tang H."/>
            <person name="Guyot R."/>
            <person name="Kramer E.M."/>
            <person name="Hu Y."/>
            <person name="Yi X."/>
            <person name="Qi Y."/>
            <person name="Xu X."/>
            <person name="Gao Z."/>
            <person name="Pan H."/>
            <person name="Jian J."/>
            <person name="Tian Y."/>
            <person name="Yue Z."/>
            <person name="Xu Y."/>
        </authorList>
    </citation>
    <scope>NUCLEOTIDE SEQUENCE [LARGE SCALE GENOMIC DNA]</scope>
    <source>
        <strain evidence="2">cv. Dabenzi</strain>
    </source>
</reference>
<evidence type="ECO:0000313" key="2">
    <source>
        <dbReference type="Proteomes" id="UP000197138"/>
    </source>
</evidence>
<accession>A0A218W4Q0</accession>
<dbReference type="EMBL" id="MTKT01005379">
    <property type="protein sequence ID" value="OWM67606.1"/>
    <property type="molecule type" value="Genomic_DNA"/>
</dbReference>
<organism evidence="1 2">
    <name type="scientific">Punica granatum</name>
    <name type="common">Pomegranate</name>
    <dbReference type="NCBI Taxonomy" id="22663"/>
    <lineage>
        <taxon>Eukaryota</taxon>
        <taxon>Viridiplantae</taxon>
        <taxon>Streptophyta</taxon>
        <taxon>Embryophyta</taxon>
        <taxon>Tracheophyta</taxon>
        <taxon>Spermatophyta</taxon>
        <taxon>Magnoliopsida</taxon>
        <taxon>eudicotyledons</taxon>
        <taxon>Gunneridae</taxon>
        <taxon>Pentapetalae</taxon>
        <taxon>rosids</taxon>
        <taxon>malvids</taxon>
        <taxon>Myrtales</taxon>
        <taxon>Lythraceae</taxon>
        <taxon>Punica</taxon>
    </lineage>
</organism>
<evidence type="ECO:0000313" key="1">
    <source>
        <dbReference type="EMBL" id="OWM67606.1"/>
    </source>
</evidence>
<protein>
    <submittedName>
        <fullName evidence="1">Uncharacterized protein</fullName>
    </submittedName>
</protein>
<proteinExistence type="predicted"/>
<comment type="caution">
    <text evidence="1">The sequence shown here is derived from an EMBL/GenBank/DDBJ whole genome shotgun (WGS) entry which is preliminary data.</text>
</comment>
<dbReference type="Proteomes" id="UP000197138">
    <property type="component" value="Unassembled WGS sequence"/>
</dbReference>